<dbReference type="Pfam" id="PF13516">
    <property type="entry name" value="LRR_6"/>
    <property type="match status" value="2"/>
</dbReference>
<proteinExistence type="predicted"/>
<dbReference type="GO" id="GO:0005096">
    <property type="term" value="F:GTPase activator activity"/>
    <property type="evidence" value="ECO:0007669"/>
    <property type="project" value="UniProtKB-KW"/>
</dbReference>
<dbReference type="InterPro" id="IPR001611">
    <property type="entry name" value="Leu-rich_rpt"/>
</dbReference>
<dbReference type="InterPro" id="IPR027038">
    <property type="entry name" value="RanGap"/>
</dbReference>
<accession>A0A812YMB4</accession>
<dbReference type="GO" id="GO:0048471">
    <property type="term" value="C:perinuclear region of cytoplasm"/>
    <property type="evidence" value="ECO:0007669"/>
    <property type="project" value="TreeGrafter"/>
</dbReference>
<keyword evidence="3" id="KW-0677">Repeat</keyword>
<dbReference type="OrthoDB" id="120976at2759"/>
<dbReference type="GO" id="GO:0005634">
    <property type="term" value="C:nucleus"/>
    <property type="evidence" value="ECO:0007669"/>
    <property type="project" value="TreeGrafter"/>
</dbReference>
<dbReference type="AlphaFoldDB" id="A0A812YMB4"/>
<comment type="caution">
    <text evidence="5">The sequence shown here is derived from an EMBL/GenBank/DDBJ whole genome shotgun (WGS) entry which is preliminary data.</text>
</comment>
<feature type="coiled-coil region" evidence="4">
    <location>
        <begin position="824"/>
        <end position="861"/>
    </location>
</feature>
<evidence type="ECO:0000313" key="5">
    <source>
        <dbReference type="EMBL" id="CAE7777160.1"/>
    </source>
</evidence>
<dbReference type="SMART" id="SM00368">
    <property type="entry name" value="LRR_RI"/>
    <property type="match status" value="4"/>
</dbReference>
<dbReference type="SUPFAM" id="SSF52047">
    <property type="entry name" value="RNI-like"/>
    <property type="match status" value="1"/>
</dbReference>
<evidence type="ECO:0000256" key="1">
    <source>
        <dbReference type="ARBA" id="ARBA00022468"/>
    </source>
</evidence>
<reference evidence="5" key="1">
    <citation type="submission" date="2021-02" db="EMBL/GenBank/DDBJ databases">
        <authorList>
            <person name="Dougan E. K."/>
            <person name="Rhodes N."/>
            <person name="Thang M."/>
            <person name="Chan C."/>
        </authorList>
    </citation>
    <scope>NUCLEOTIDE SEQUENCE</scope>
</reference>
<evidence type="ECO:0000313" key="6">
    <source>
        <dbReference type="Proteomes" id="UP000601435"/>
    </source>
</evidence>
<dbReference type="GO" id="GO:0031267">
    <property type="term" value="F:small GTPase binding"/>
    <property type="evidence" value="ECO:0007669"/>
    <property type="project" value="TreeGrafter"/>
</dbReference>
<dbReference type="PANTHER" id="PTHR24113">
    <property type="entry name" value="RAN GTPASE-ACTIVATING PROTEIN 1"/>
    <property type="match status" value="1"/>
</dbReference>
<dbReference type="PANTHER" id="PTHR24113:SF12">
    <property type="entry name" value="RAN GTPASE-ACTIVATING PROTEIN 1"/>
    <property type="match status" value="1"/>
</dbReference>
<keyword evidence="6" id="KW-1185">Reference proteome</keyword>
<keyword evidence="4" id="KW-0175">Coiled coil</keyword>
<feature type="coiled-coil region" evidence="4">
    <location>
        <begin position="586"/>
        <end position="620"/>
    </location>
</feature>
<dbReference type="InterPro" id="IPR032675">
    <property type="entry name" value="LRR_dom_sf"/>
</dbReference>
<keyword evidence="1" id="KW-0343">GTPase activation</keyword>
<evidence type="ECO:0000256" key="2">
    <source>
        <dbReference type="ARBA" id="ARBA00022614"/>
    </source>
</evidence>
<dbReference type="Gene3D" id="3.80.10.10">
    <property type="entry name" value="Ribonuclease Inhibitor"/>
    <property type="match status" value="1"/>
</dbReference>
<dbReference type="EMBL" id="CAJNJA010041697">
    <property type="protein sequence ID" value="CAE7777160.1"/>
    <property type="molecule type" value="Genomic_DNA"/>
</dbReference>
<dbReference type="Proteomes" id="UP000601435">
    <property type="component" value="Unassembled WGS sequence"/>
</dbReference>
<gene>
    <name evidence="5" type="primary">Nlrc5</name>
    <name evidence="5" type="ORF">SNEC2469_LOCUS22752</name>
</gene>
<organism evidence="5 6">
    <name type="scientific">Symbiodinium necroappetens</name>
    <dbReference type="NCBI Taxonomy" id="1628268"/>
    <lineage>
        <taxon>Eukaryota</taxon>
        <taxon>Sar</taxon>
        <taxon>Alveolata</taxon>
        <taxon>Dinophyceae</taxon>
        <taxon>Suessiales</taxon>
        <taxon>Symbiodiniaceae</taxon>
        <taxon>Symbiodinium</taxon>
    </lineage>
</organism>
<dbReference type="PROSITE" id="PS51450">
    <property type="entry name" value="LRR"/>
    <property type="match status" value="1"/>
</dbReference>
<name>A0A812YMB4_9DINO</name>
<protein>
    <submittedName>
        <fullName evidence="5">Nlrc5 protein</fullName>
    </submittedName>
</protein>
<evidence type="ECO:0000256" key="4">
    <source>
        <dbReference type="SAM" id="Coils"/>
    </source>
</evidence>
<sequence>MAVAECVSKHPLKELILSENKVGNEGATHLAEAFGKDCGLVSLHLSWSDVADEGASALAECLPRQQQLRELWLTNNKIEDAGGLDLAAAMEAHGLLRLLALDRNKITDQGITCFVSALVRMCKKDLTCSLGHNISSRFDEDTLRNLSVAAATVRTICKRAMRLDMMLKFWQDSTSVGLVAQHSSTEEVVDVVILPESKRYGACYAEFFHSWSPESYVAHSWKGLFKDLLLAIAMHASGFTQPKLDPTHEQYGRRPEALMRRYFVDMFCIDQANRLPRMNPRCETDKVDFVIQELSRKEVKLVVAMDRDHTPMVRTWCLAEVYFAKKSHMQVLVSFGPIRSMPRRRKGMTWAESQASLEDDLHFLKQEMLRGPGIGEKFEEEVIKPLQKQTLETYRAVYELMPVEQKEECDWMKAQDEAREDMKMFAENGNVEKLGEAINAGITVQIEESFMLPMRQRFAQLEVALTLNTEARFTVEEHILELKRTLLAAEEAGVEDADLFSRARQRLWEQEEEVRRQNERKALVALSQNGSDEERREARKILVFLEMADAVEARDLEALLRLVPEAEAAVVESHQEDEVAAGWRLIRELELLAAVKRRDLKEMRQRLDAARAVNVEEEKVLEASRKLALGEIKEGTKLQDAEMLLRALDEGRAAGLTENQLYTGKSAYLKMQAAAVAESTDMEDFRSVLAVAAEMGLPEHQDLAGTRRRLALLELREAADGTGISKLQQCIQSAKEHGVDKDDIDKGTFRLCVLELQQATVDFDSERLRDAMLEAKERAAPGELFPPAKRKLASIFPEAFTEWMLVELEETLAALDDDSSSGDLRAVLQEAAEAKVEEEDLKRAEERLAKLELREAATMSDLPEIERILNNAQVYGWDVSQGSAGAMYEAASVRRRELQAEERKVDCKQNLDLAVLTLDLNMMRQYIEEAKELGLDKEVIERAEAKYQEYA</sequence>
<keyword evidence="2" id="KW-0433">Leucine-rich repeat</keyword>
<dbReference type="GO" id="GO:0005829">
    <property type="term" value="C:cytosol"/>
    <property type="evidence" value="ECO:0007669"/>
    <property type="project" value="TreeGrafter"/>
</dbReference>
<dbReference type="GO" id="GO:0006913">
    <property type="term" value="P:nucleocytoplasmic transport"/>
    <property type="evidence" value="ECO:0007669"/>
    <property type="project" value="TreeGrafter"/>
</dbReference>
<evidence type="ECO:0000256" key="3">
    <source>
        <dbReference type="ARBA" id="ARBA00022737"/>
    </source>
</evidence>